<name>A0ABW5WYQ8_9FLAO</name>
<dbReference type="Pfam" id="PF07396">
    <property type="entry name" value="Porin_O_P"/>
    <property type="match status" value="1"/>
</dbReference>
<dbReference type="InterPro" id="IPR010870">
    <property type="entry name" value="Porin_O/P"/>
</dbReference>
<feature type="signal peptide" evidence="1">
    <location>
        <begin position="1"/>
        <end position="19"/>
    </location>
</feature>
<sequence length="401" mass="45634">MRRILVTLLVCFIANTFYAQELGDSKFGKGILNYTTKDSSFSVKFAPRIQFRSISNWDYNGEKFEDINQSFLIRRARLKFDGFAYSPKLHYKIELGIANRDIAGANQFNRNSPRIILDAFITWNFHENFLLLAGQAKLPGNIERVISSANLQLTDRSILNASFNLDRDVGLQLHHFDQLGDTFIMREKIAISQGEGRNVTEGNLGGLEYTGRVEFLPLGAFENDAEYVESDLERQEDPKLMLGVTYDYNDDAVKTRSNLGSYMFLDNGELYMTNITTVFVDAMFKYQGFSMFAEYADRNADAPVALIQGETDNTSGDIVLTGKAFNVQAGYLFQNNWEIAGRFTSNDYEEISEKLDEKMYTIGVNKYIVGHKLKIQSDINYATKNGVANNIYWTSGFELHF</sequence>
<dbReference type="EMBL" id="JBHUOJ010000004">
    <property type="protein sequence ID" value="MFD2831950.1"/>
    <property type="molecule type" value="Genomic_DNA"/>
</dbReference>
<evidence type="ECO:0000256" key="1">
    <source>
        <dbReference type="SAM" id="SignalP"/>
    </source>
</evidence>
<dbReference type="SUPFAM" id="SSF56935">
    <property type="entry name" value="Porins"/>
    <property type="match status" value="1"/>
</dbReference>
<feature type="chain" id="PRO_5045812342" evidence="1">
    <location>
        <begin position="20"/>
        <end position="401"/>
    </location>
</feature>
<dbReference type="Gene3D" id="2.40.160.10">
    <property type="entry name" value="Porin"/>
    <property type="match status" value="1"/>
</dbReference>
<keyword evidence="3" id="KW-1185">Reference proteome</keyword>
<keyword evidence="1" id="KW-0732">Signal</keyword>
<dbReference type="InterPro" id="IPR023614">
    <property type="entry name" value="Porin_dom_sf"/>
</dbReference>
<dbReference type="RefSeq" id="WP_251739699.1">
    <property type="nucleotide sequence ID" value="NZ_JBHUOJ010000004.1"/>
</dbReference>
<reference evidence="3" key="1">
    <citation type="journal article" date="2019" name="Int. J. Syst. Evol. Microbiol.">
        <title>The Global Catalogue of Microorganisms (GCM) 10K type strain sequencing project: providing services to taxonomists for standard genome sequencing and annotation.</title>
        <authorList>
            <consortium name="The Broad Institute Genomics Platform"/>
            <consortium name="The Broad Institute Genome Sequencing Center for Infectious Disease"/>
            <person name="Wu L."/>
            <person name="Ma J."/>
        </authorList>
    </citation>
    <scope>NUCLEOTIDE SEQUENCE [LARGE SCALE GENOMIC DNA]</scope>
    <source>
        <strain evidence="3">KCTC 52925</strain>
    </source>
</reference>
<evidence type="ECO:0000313" key="2">
    <source>
        <dbReference type="EMBL" id="MFD2831950.1"/>
    </source>
</evidence>
<dbReference type="Proteomes" id="UP001597438">
    <property type="component" value="Unassembled WGS sequence"/>
</dbReference>
<comment type="caution">
    <text evidence="2">The sequence shown here is derived from an EMBL/GenBank/DDBJ whole genome shotgun (WGS) entry which is preliminary data.</text>
</comment>
<gene>
    <name evidence="2" type="ORF">ACFSYS_01530</name>
</gene>
<accession>A0ABW5WYQ8</accession>
<protein>
    <submittedName>
        <fullName evidence="2">Porin</fullName>
    </submittedName>
</protein>
<evidence type="ECO:0000313" key="3">
    <source>
        <dbReference type="Proteomes" id="UP001597438"/>
    </source>
</evidence>
<proteinExistence type="predicted"/>
<organism evidence="2 3">
    <name type="scientific">Christiangramia antarctica</name>
    <dbReference type="NCBI Taxonomy" id="2058158"/>
    <lineage>
        <taxon>Bacteria</taxon>
        <taxon>Pseudomonadati</taxon>
        <taxon>Bacteroidota</taxon>
        <taxon>Flavobacteriia</taxon>
        <taxon>Flavobacteriales</taxon>
        <taxon>Flavobacteriaceae</taxon>
        <taxon>Christiangramia</taxon>
    </lineage>
</organism>